<evidence type="ECO:0000313" key="10">
    <source>
        <dbReference type="EMBL" id="EPY17175.1"/>
    </source>
</evidence>
<accession>S9V300</accession>
<dbReference type="Proteomes" id="UP000015354">
    <property type="component" value="Unassembled WGS sequence"/>
</dbReference>
<dbReference type="PROSITE" id="PS50082">
    <property type="entry name" value="WD_REPEATS_2"/>
    <property type="match status" value="1"/>
</dbReference>
<evidence type="ECO:0000256" key="3">
    <source>
        <dbReference type="ARBA" id="ARBA00022448"/>
    </source>
</evidence>
<keyword evidence="6" id="KW-0256">Endoplasmic reticulum</keyword>
<evidence type="ECO:0000256" key="4">
    <source>
        <dbReference type="ARBA" id="ARBA00022574"/>
    </source>
</evidence>
<evidence type="ECO:0000256" key="7">
    <source>
        <dbReference type="ARBA" id="ARBA00022892"/>
    </source>
</evidence>
<dbReference type="GO" id="GO:0015031">
    <property type="term" value="P:protein transport"/>
    <property type="evidence" value="ECO:0007669"/>
    <property type="project" value="UniProtKB-KW"/>
</dbReference>
<dbReference type="GO" id="GO:0070971">
    <property type="term" value="C:endoplasmic reticulum exit site"/>
    <property type="evidence" value="ECO:0007669"/>
    <property type="project" value="TreeGrafter"/>
</dbReference>
<dbReference type="EMBL" id="ATMH01010630">
    <property type="protein sequence ID" value="EPY17175.1"/>
    <property type="molecule type" value="Genomic_DNA"/>
</dbReference>
<dbReference type="GO" id="GO:0005198">
    <property type="term" value="F:structural molecule activity"/>
    <property type="evidence" value="ECO:0007669"/>
    <property type="project" value="TreeGrafter"/>
</dbReference>
<name>S9V300_9TRYP</name>
<sequence length="397" mass="41813">MRLKTIASCAAFAWSPEKLGSPPLLALASFSGAMDDDFSNEPYMTFYVCDVTRTDETELRPVGRVRLPDRACRIDWSLHMGAQGIVAVACNNGTVAVYAVAAVLAAKGGDAGPQALLWSLQAHQGAAHGCQFNVMQPNFLATGGDDGKWFVWSIPAKAQDQPQRVAAIANSAQATAITDIQWHPKYHHIVATATAGGVVCTWNLKTLSLAMKINVGKGAAAGAATCLAWHPTAATTIAVGVDDANPVVQIWDLKRVLSPERELKGHERAVTGLSWSARDTSLLASCGADGHTMWWDPATGKRLGELEAEAHGVVAVQWCPALSGVLATASLEPRFCVSTAEDMRSAPGGERAGAAPRWMQERPCGASVNAALTVASLAPGTADQLQLTSLAPRRPAC</sequence>
<dbReference type="SMART" id="SM00320">
    <property type="entry name" value="WD40"/>
    <property type="match status" value="5"/>
</dbReference>
<dbReference type="SUPFAM" id="SSF50978">
    <property type="entry name" value="WD40 repeat-like"/>
    <property type="match status" value="1"/>
</dbReference>
<comment type="subcellular location">
    <subcellularLocation>
        <location evidence="1">Endoplasmic reticulum</location>
    </subcellularLocation>
</comment>
<evidence type="ECO:0000256" key="9">
    <source>
        <dbReference type="PROSITE-ProRule" id="PRU00221"/>
    </source>
</evidence>
<dbReference type="PANTHER" id="PTHR13923:SF11">
    <property type="entry name" value="SECRETORY 31, ISOFORM D"/>
    <property type="match status" value="1"/>
</dbReference>
<dbReference type="OrthoDB" id="542917at2759"/>
<evidence type="ECO:0000256" key="8">
    <source>
        <dbReference type="ARBA" id="ARBA00022927"/>
    </source>
</evidence>
<dbReference type="InterPro" id="IPR036322">
    <property type="entry name" value="WD40_repeat_dom_sf"/>
</dbReference>
<dbReference type="GO" id="GO:0090110">
    <property type="term" value="P:COPII-coated vesicle cargo loading"/>
    <property type="evidence" value="ECO:0007669"/>
    <property type="project" value="TreeGrafter"/>
</dbReference>
<keyword evidence="3" id="KW-0813">Transport</keyword>
<dbReference type="AlphaFoldDB" id="S9V300"/>
<keyword evidence="8" id="KW-0653">Protein transport</keyword>
<evidence type="ECO:0000256" key="6">
    <source>
        <dbReference type="ARBA" id="ARBA00022824"/>
    </source>
</evidence>
<keyword evidence="7" id="KW-0931">ER-Golgi transport</keyword>
<dbReference type="GO" id="GO:0030127">
    <property type="term" value="C:COPII vesicle coat"/>
    <property type="evidence" value="ECO:0007669"/>
    <property type="project" value="TreeGrafter"/>
</dbReference>
<dbReference type="InterPro" id="IPR001680">
    <property type="entry name" value="WD40_rpt"/>
</dbReference>
<evidence type="ECO:0000256" key="5">
    <source>
        <dbReference type="ARBA" id="ARBA00022737"/>
    </source>
</evidence>
<dbReference type="InterPro" id="IPR015943">
    <property type="entry name" value="WD40/YVTN_repeat-like_dom_sf"/>
</dbReference>
<dbReference type="GO" id="GO:0007029">
    <property type="term" value="P:endoplasmic reticulum organization"/>
    <property type="evidence" value="ECO:0007669"/>
    <property type="project" value="TreeGrafter"/>
</dbReference>
<dbReference type="PANTHER" id="PTHR13923">
    <property type="entry name" value="SEC31-RELATED PROTEIN"/>
    <property type="match status" value="1"/>
</dbReference>
<comment type="similarity">
    <text evidence="2">Belongs to the WD repeat SEC31 family.</text>
</comment>
<keyword evidence="5" id="KW-0677">Repeat</keyword>
<organism evidence="10 11">
    <name type="scientific">Strigomonas culicis</name>
    <dbReference type="NCBI Taxonomy" id="28005"/>
    <lineage>
        <taxon>Eukaryota</taxon>
        <taxon>Discoba</taxon>
        <taxon>Euglenozoa</taxon>
        <taxon>Kinetoplastea</taxon>
        <taxon>Metakinetoplastina</taxon>
        <taxon>Trypanosomatida</taxon>
        <taxon>Trypanosomatidae</taxon>
        <taxon>Strigomonadinae</taxon>
        <taxon>Strigomonas</taxon>
    </lineage>
</organism>
<evidence type="ECO:0000256" key="1">
    <source>
        <dbReference type="ARBA" id="ARBA00004240"/>
    </source>
</evidence>
<dbReference type="InterPro" id="IPR040251">
    <property type="entry name" value="SEC31-like"/>
</dbReference>
<dbReference type="Pfam" id="PF00400">
    <property type="entry name" value="WD40"/>
    <property type="match status" value="2"/>
</dbReference>
<reference evidence="10 11" key="1">
    <citation type="journal article" date="2013" name="PLoS ONE">
        <title>Predicting the Proteins of Angomonas deanei, Strigomonas culicis and Their Respective Endosymbionts Reveals New Aspects of the Trypanosomatidae Family.</title>
        <authorList>
            <person name="Motta M.C."/>
            <person name="Martins A.C."/>
            <person name="de Souza S.S."/>
            <person name="Catta-Preta C.M."/>
            <person name="Silva R."/>
            <person name="Klein C.C."/>
            <person name="de Almeida L.G."/>
            <person name="de Lima Cunha O."/>
            <person name="Ciapina L.P."/>
            <person name="Brocchi M."/>
            <person name="Colabardini A.C."/>
            <person name="de Araujo Lima B."/>
            <person name="Machado C.R."/>
            <person name="de Almeida Soares C.M."/>
            <person name="Probst C.M."/>
            <person name="de Menezes C.B."/>
            <person name="Thompson C.E."/>
            <person name="Bartholomeu D.C."/>
            <person name="Gradia D.F."/>
            <person name="Pavoni D.P."/>
            <person name="Grisard E.C."/>
            <person name="Fantinatti-Garboggini F."/>
            <person name="Marchini F.K."/>
            <person name="Rodrigues-Luiz G.F."/>
            <person name="Wagner G."/>
            <person name="Goldman G.H."/>
            <person name="Fietto J.L."/>
            <person name="Elias M.C."/>
            <person name="Goldman M.H."/>
            <person name="Sagot M.F."/>
            <person name="Pereira M."/>
            <person name="Stoco P.H."/>
            <person name="de Mendonca-Neto R.P."/>
            <person name="Teixeira S.M."/>
            <person name="Maciel T.E."/>
            <person name="de Oliveira Mendes T.A."/>
            <person name="Urmenyi T.P."/>
            <person name="de Souza W."/>
            <person name="Schenkman S."/>
            <person name="de Vasconcelos A.T."/>
        </authorList>
    </citation>
    <scope>NUCLEOTIDE SEQUENCE [LARGE SCALE GENOMIC DNA]</scope>
</reference>
<protein>
    <submittedName>
        <fullName evidence="10">Protein transport protein SEC31</fullName>
    </submittedName>
</protein>
<proteinExistence type="inferred from homology"/>
<comment type="caution">
    <text evidence="10">The sequence shown here is derived from an EMBL/GenBank/DDBJ whole genome shotgun (WGS) entry which is preliminary data.</text>
</comment>
<keyword evidence="4 9" id="KW-0853">WD repeat</keyword>
<gene>
    <name evidence="10" type="ORF">STCU_10782</name>
</gene>
<keyword evidence="11" id="KW-1185">Reference proteome</keyword>
<feature type="repeat" description="WD" evidence="9">
    <location>
        <begin position="263"/>
        <end position="305"/>
    </location>
</feature>
<evidence type="ECO:0000256" key="2">
    <source>
        <dbReference type="ARBA" id="ARBA00009358"/>
    </source>
</evidence>
<dbReference type="Gene3D" id="2.130.10.10">
    <property type="entry name" value="YVTN repeat-like/Quinoprotein amine dehydrogenase"/>
    <property type="match status" value="1"/>
</dbReference>
<evidence type="ECO:0000313" key="11">
    <source>
        <dbReference type="Proteomes" id="UP000015354"/>
    </source>
</evidence>